<gene>
    <name evidence="1" type="ORF">PIB30_026277</name>
</gene>
<organism evidence="1 2">
    <name type="scientific">Stylosanthes scabra</name>
    <dbReference type="NCBI Taxonomy" id="79078"/>
    <lineage>
        <taxon>Eukaryota</taxon>
        <taxon>Viridiplantae</taxon>
        <taxon>Streptophyta</taxon>
        <taxon>Embryophyta</taxon>
        <taxon>Tracheophyta</taxon>
        <taxon>Spermatophyta</taxon>
        <taxon>Magnoliopsida</taxon>
        <taxon>eudicotyledons</taxon>
        <taxon>Gunneridae</taxon>
        <taxon>Pentapetalae</taxon>
        <taxon>rosids</taxon>
        <taxon>fabids</taxon>
        <taxon>Fabales</taxon>
        <taxon>Fabaceae</taxon>
        <taxon>Papilionoideae</taxon>
        <taxon>50 kb inversion clade</taxon>
        <taxon>dalbergioids sensu lato</taxon>
        <taxon>Dalbergieae</taxon>
        <taxon>Pterocarpus clade</taxon>
        <taxon>Stylosanthes</taxon>
    </lineage>
</organism>
<evidence type="ECO:0000313" key="1">
    <source>
        <dbReference type="EMBL" id="MED6145549.1"/>
    </source>
</evidence>
<dbReference type="Proteomes" id="UP001341840">
    <property type="component" value="Unassembled WGS sequence"/>
</dbReference>
<keyword evidence="2" id="KW-1185">Reference proteome</keyword>
<dbReference type="EMBL" id="JASCZI010090719">
    <property type="protein sequence ID" value="MED6145549.1"/>
    <property type="molecule type" value="Genomic_DNA"/>
</dbReference>
<reference evidence="1 2" key="1">
    <citation type="journal article" date="2023" name="Plants (Basel)">
        <title>Bridging the Gap: Combining Genomics and Transcriptomics Approaches to Understand Stylosanthes scabra, an Orphan Legume from the Brazilian Caatinga.</title>
        <authorList>
            <person name="Ferreira-Neto J.R.C."/>
            <person name="da Silva M.D."/>
            <person name="Binneck E."/>
            <person name="de Melo N.F."/>
            <person name="da Silva R.H."/>
            <person name="de Melo A.L.T.M."/>
            <person name="Pandolfi V."/>
            <person name="Bustamante F.O."/>
            <person name="Brasileiro-Vidal A.C."/>
            <person name="Benko-Iseppon A.M."/>
        </authorList>
    </citation>
    <scope>NUCLEOTIDE SEQUENCE [LARGE SCALE GENOMIC DNA]</scope>
    <source>
        <tissue evidence="1">Leaves</tissue>
    </source>
</reference>
<comment type="caution">
    <text evidence="1">The sequence shown here is derived from an EMBL/GenBank/DDBJ whole genome shotgun (WGS) entry which is preliminary data.</text>
</comment>
<sequence>MLKEDLAAVTFAATTEAAAVCPRAVTVADQEKRERIERERVEVRSKGRRRRCCRCHYAREDTVVVFNDHDTATVVRFCHRRLTTTEFLPFTQFFAPPWVTGIHQ</sequence>
<protein>
    <submittedName>
        <fullName evidence="1">Uncharacterized protein</fullName>
    </submittedName>
</protein>
<name>A0ABU6TB44_9FABA</name>
<proteinExistence type="predicted"/>
<accession>A0ABU6TB44</accession>
<evidence type="ECO:0000313" key="2">
    <source>
        <dbReference type="Proteomes" id="UP001341840"/>
    </source>
</evidence>